<dbReference type="Gene3D" id="3.30.565.10">
    <property type="entry name" value="Histidine kinase-like ATPase, C-terminal domain"/>
    <property type="match status" value="1"/>
</dbReference>
<feature type="compositionally biased region" description="Basic and acidic residues" evidence="4">
    <location>
        <begin position="1"/>
        <end position="11"/>
    </location>
</feature>
<evidence type="ECO:0000313" key="7">
    <source>
        <dbReference type="EMBL" id="EFT82884.1"/>
    </source>
</evidence>
<feature type="compositionally biased region" description="Pro residues" evidence="4">
    <location>
        <begin position="52"/>
        <end position="63"/>
    </location>
</feature>
<dbReference type="SUPFAM" id="SSF55874">
    <property type="entry name" value="ATPase domain of HSP90 chaperone/DNA topoisomerase II/histidine kinase"/>
    <property type="match status" value="1"/>
</dbReference>
<dbReference type="HOGENOM" id="CLU_036172_0_0_11"/>
<comment type="caution">
    <text evidence="7">The sequence shown here is derived from an EMBL/GenBank/DDBJ whole genome shotgun (WGS) entry which is preliminary data.</text>
</comment>
<evidence type="ECO:0000256" key="4">
    <source>
        <dbReference type="SAM" id="MobiDB-lite"/>
    </source>
</evidence>
<feature type="compositionally biased region" description="Polar residues" evidence="4">
    <location>
        <begin position="305"/>
        <end position="318"/>
    </location>
</feature>
<evidence type="ECO:0000313" key="8">
    <source>
        <dbReference type="Proteomes" id="UP000004946"/>
    </source>
</evidence>
<dbReference type="AlphaFoldDB" id="E6K296"/>
<dbReference type="Pfam" id="PF02518">
    <property type="entry name" value="HATPase_c"/>
    <property type="match status" value="1"/>
</dbReference>
<dbReference type="eggNOG" id="COG4585">
    <property type="taxonomic scope" value="Bacteria"/>
</dbReference>
<dbReference type="InterPro" id="IPR036890">
    <property type="entry name" value="HATPase_C_sf"/>
</dbReference>
<protein>
    <submittedName>
        <fullName evidence="7">ATPase/histidine kinase/DNA gyrase B/HSP90 domain protein</fullName>
    </submittedName>
</protein>
<feature type="region of interest" description="Disordered" evidence="4">
    <location>
        <begin position="293"/>
        <end position="325"/>
    </location>
</feature>
<dbReference type="InterPro" id="IPR050482">
    <property type="entry name" value="Sensor_HK_TwoCompSys"/>
</dbReference>
<gene>
    <name evidence="7" type="ORF">HMPREF0620_1569</name>
</gene>
<dbReference type="EMBL" id="AEON01000002">
    <property type="protein sequence ID" value="EFT82884.1"/>
    <property type="molecule type" value="Genomic_DNA"/>
</dbReference>
<keyword evidence="5" id="KW-0812">Transmembrane</keyword>
<accession>E6K296</accession>
<feature type="region of interest" description="Disordered" evidence="4">
    <location>
        <begin position="1"/>
        <end position="66"/>
    </location>
</feature>
<reference evidence="7 8" key="1">
    <citation type="submission" date="2010-12" db="EMBL/GenBank/DDBJ databases">
        <authorList>
            <person name="Muzny D."/>
            <person name="Qin X."/>
            <person name="Buhay C."/>
            <person name="Dugan-Rocha S."/>
            <person name="Ding Y."/>
            <person name="Chen G."/>
            <person name="Hawes A."/>
            <person name="Holder M."/>
            <person name="Jhangiani S."/>
            <person name="Johnson A."/>
            <person name="Khan Z."/>
            <person name="Li Z."/>
            <person name="Liu W."/>
            <person name="Liu X."/>
            <person name="Perez L."/>
            <person name="Shen H."/>
            <person name="Wang Q."/>
            <person name="Watt J."/>
            <person name="Xi L."/>
            <person name="Xin Y."/>
            <person name="Zhou J."/>
            <person name="Deng J."/>
            <person name="Jiang H."/>
            <person name="Liu Y."/>
            <person name="Qu J."/>
            <person name="Song X.-Z."/>
            <person name="Zhang L."/>
            <person name="Villasana D."/>
            <person name="Johnson A."/>
            <person name="Liu J."/>
            <person name="Liyanage D."/>
            <person name="Lorensuhewa L."/>
            <person name="Robinson T."/>
            <person name="Song A."/>
            <person name="Song B.-B."/>
            <person name="Dinh H."/>
            <person name="Thornton R."/>
            <person name="Coyle M."/>
            <person name="Francisco L."/>
            <person name="Jackson L."/>
            <person name="Javaid M."/>
            <person name="Korchina V."/>
            <person name="Kovar C."/>
            <person name="Mata R."/>
            <person name="Mathew T."/>
            <person name="Ngo R."/>
            <person name="Nguyen L."/>
            <person name="Nguyen N."/>
            <person name="Okwuonu G."/>
            <person name="Ongeri F."/>
            <person name="Pham C."/>
            <person name="Simmons D."/>
            <person name="Wilczek-Boney K."/>
            <person name="Hale W."/>
            <person name="Jakkamsetti A."/>
            <person name="Pham P."/>
            <person name="Ruth R."/>
            <person name="San Lucas F."/>
            <person name="Warren J."/>
            <person name="Zhang J."/>
            <person name="Zhao Z."/>
            <person name="Zhou C."/>
            <person name="Zhu D."/>
            <person name="Lee S."/>
            <person name="Bess C."/>
            <person name="Blankenburg K."/>
            <person name="Forbes L."/>
            <person name="Fu Q."/>
            <person name="Gubbala S."/>
            <person name="Hirani K."/>
            <person name="Jayaseelan J.C."/>
            <person name="Lara F."/>
            <person name="Munidasa M."/>
            <person name="Palculict T."/>
            <person name="Patil S."/>
            <person name="Pu L.-L."/>
            <person name="Saada N."/>
            <person name="Tang L."/>
            <person name="Weissenberger G."/>
            <person name="Zhu Y."/>
            <person name="Hemphill L."/>
            <person name="Shang Y."/>
            <person name="Youmans B."/>
            <person name="Ayvaz T."/>
            <person name="Ross M."/>
            <person name="Santibanez J."/>
            <person name="Aqrawi P."/>
            <person name="Gross S."/>
            <person name="Joshi V."/>
            <person name="Fowler G."/>
            <person name="Nazareth L."/>
            <person name="Reid J."/>
            <person name="Worley K."/>
            <person name="Petrosino J."/>
            <person name="Highlander S."/>
            <person name="Gibbs R."/>
        </authorList>
    </citation>
    <scope>NUCLEOTIDE SEQUENCE [LARGE SCALE GENOMIC DNA]</scope>
    <source>
        <strain evidence="7 8">DSM 10105</strain>
    </source>
</reference>
<dbReference type="InterPro" id="IPR003594">
    <property type="entry name" value="HATPase_dom"/>
</dbReference>
<sequence>METMNRDRRQSSEQGWSSYAPYGPDGFSEQGDPLQGVPQGFPQDFTQGYPQGSPPPVDTPPSGPLRHTTLQQMVGQANRRQFEEGGRKRRKKGRVASLINRIAILGLLCVLLALGGILNGYPNRVITGIIILFLGVSASWTQTQALTGSDGLDFVNDIKQGRFTGSTGFRYLLVAIGIAISFIGVFIGFSAWLTPSRLAIGIAAGLILITVLAIIVAPWWIGLISDLGKERAWAAQEELRADITTHLHDSVLQTLTLIQLNANDPQEVSALSRSQERDLREWLYGDGLNSSVPASPGADGGPADSSFTSFASGASQPGGQKAPTVSAELKRTMAAIEDSSRVPIDVVTVGDARYRPQFDSLIAAATEAAHNAVNHGRPPVSVYCEVDPQGTHTITVYVRDHGDGFDPQATYPGHLGVSESIVGRMKRAQGQAVITSRPGWGTEVALTLPFTA</sequence>
<feature type="domain" description="Histidine kinase/HSP90-like ATPase" evidence="6">
    <location>
        <begin position="361"/>
        <end position="451"/>
    </location>
</feature>
<evidence type="ECO:0000256" key="1">
    <source>
        <dbReference type="ARBA" id="ARBA00022679"/>
    </source>
</evidence>
<dbReference type="GO" id="GO:0000160">
    <property type="term" value="P:phosphorelay signal transduction system"/>
    <property type="evidence" value="ECO:0007669"/>
    <property type="project" value="UniProtKB-KW"/>
</dbReference>
<dbReference type="GO" id="GO:0016301">
    <property type="term" value="F:kinase activity"/>
    <property type="evidence" value="ECO:0007669"/>
    <property type="project" value="UniProtKB-KW"/>
</dbReference>
<keyword evidence="1" id="KW-0808">Transferase</keyword>
<dbReference type="Proteomes" id="UP000004946">
    <property type="component" value="Chromosome"/>
</dbReference>
<keyword evidence="8" id="KW-1185">Reference proteome</keyword>
<dbReference type="PANTHER" id="PTHR24421:SF61">
    <property type="entry name" value="OXYGEN SENSOR HISTIDINE KINASE NREB"/>
    <property type="match status" value="1"/>
</dbReference>
<feature type="transmembrane region" description="Helical" evidence="5">
    <location>
        <begin position="98"/>
        <end position="118"/>
    </location>
</feature>
<keyword evidence="5" id="KW-1133">Transmembrane helix</keyword>
<keyword evidence="2 7" id="KW-0418">Kinase</keyword>
<keyword evidence="5" id="KW-0472">Membrane</keyword>
<feature type="transmembrane region" description="Helical" evidence="5">
    <location>
        <begin position="169"/>
        <end position="192"/>
    </location>
</feature>
<organism evidence="7 8">
    <name type="scientific">Parascardovia denticolens DSM 10105 = JCM 12538</name>
    <dbReference type="NCBI Taxonomy" id="864564"/>
    <lineage>
        <taxon>Bacteria</taxon>
        <taxon>Bacillati</taxon>
        <taxon>Actinomycetota</taxon>
        <taxon>Actinomycetes</taxon>
        <taxon>Bifidobacteriales</taxon>
        <taxon>Bifidobacteriaceae</taxon>
        <taxon>Parascardovia</taxon>
    </lineage>
</organism>
<keyword evidence="3" id="KW-0902">Two-component regulatory system</keyword>
<evidence type="ECO:0000259" key="6">
    <source>
        <dbReference type="Pfam" id="PF02518"/>
    </source>
</evidence>
<proteinExistence type="predicted"/>
<evidence type="ECO:0000256" key="2">
    <source>
        <dbReference type="ARBA" id="ARBA00022777"/>
    </source>
</evidence>
<evidence type="ECO:0000256" key="3">
    <source>
        <dbReference type="ARBA" id="ARBA00023012"/>
    </source>
</evidence>
<feature type="transmembrane region" description="Helical" evidence="5">
    <location>
        <begin position="198"/>
        <end position="221"/>
    </location>
</feature>
<evidence type="ECO:0000256" key="5">
    <source>
        <dbReference type="SAM" id="Phobius"/>
    </source>
</evidence>
<dbReference type="PANTHER" id="PTHR24421">
    <property type="entry name" value="NITRATE/NITRITE SENSOR PROTEIN NARX-RELATED"/>
    <property type="match status" value="1"/>
</dbReference>
<name>E6K296_PARDN</name>